<evidence type="ECO:0000256" key="1">
    <source>
        <dbReference type="ARBA" id="ARBA00004651"/>
    </source>
</evidence>
<evidence type="ECO:0000313" key="10">
    <source>
        <dbReference type="Proteomes" id="UP000776276"/>
    </source>
</evidence>
<evidence type="ECO:0000259" key="8">
    <source>
        <dbReference type="PROSITE" id="PS50850"/>
    </source>
</evidence>
<name>A0ABS6BED5_9SPHN</name>
<dbReference type="InterPro" id="IPR011701">
    <property type="entry name" value="MFS"/>
</dbReference>
<dbReference type="PROSITE" id="PS50850">
    <property type="entry name" value="MFS"/>
    <property type="match status" value="1"/>
</dbReference>
<sequence length="474" mass="49341">MSAPIHPAAAAAGLPRRAQAVSLIVATAFFMEMLDGTVITTALPQMAADFGTSPVALNLGITAYLLALAVFLPVSGWIADRFGGRAVFVTALAGFVLASLACAASGSLPAFIVARVAQGMAGAAMVPVGRLIVLRTTDKRHLMQAMALIVWPGLVAPVLGPPVGGWIVTRWSWPWIFLLNLPIGLAAIVATLALVPDHRPAQARPLDWTGVVLSGLALALLVYGIDALGHGRHPPLLAAALIAAGFALGWLAVRHFRRHPTPLLDLAPFRIPTFAVGMHGGSVARVAIGATPFLLPLMFQIGFGWDALRAGSLLLWMFAGDLAMKPINNRVLRRFGFRRVMLVNGVLLAASIAACALLTKATPLPLVALLLFACGGFRSMQFTAITAIQFADVAQDKMAGANTLANMVTKLSLGLGVVAGAAALNLGAALRGDAGGAPQPADFRLALLGLALVALLALRDTARLDRDAGRALRV</sequence>
<gene>
    <name evidence="9" type="ORF">KOF26_02285</name>
</gene>
<feature type="transmembrane region" description="Helical" evidence="7">
    <location>
        <begin position="20"/>
        <end position="43"/>
    </location>
</feature>
<keyword evidence="2" id="KW-0813">Transport</keyword>
<feature type="transmembrane region" description="Helical" evidence="7">
    <location>
        <begin position="86"/>
        <end position="106"/>
    </location>
</feature>
<dbReference type="Proteomes" id="UP000776276">
    <property type="component" value="Unassembled WGS sequence"/>
</dbReference>
<evidence type="ECO:0000313" key="9">
    <source>
        <dbReference type="EMBL" id="MBU3076682.1"/>
    </source>
</evidence>
<comment type="caution">
    <text evidence="9">The sequence shown here is derived from an EMBL/GenBank/DDBJ whole genome shotgun (WGS) entry which is preliminary data.</text>
</comment>
<feature type="transmembrane region" description="Helical" evidence="7">
    <location>
        <begin position="411"/>
        <end position="429"/>
    </location>
</feature>
<feature type="domain" description="Major facilitator superfamily (MFS) profile" evidence="8">
    <location>
        <begin position="21"/>
        <end position="469"/>
    </location>
</feature>
<feature type="transmembrane region" description="Helical" evidence="7">
    <location>
        <begin position="340"/>
        <end position="359"/>
    </location>
</feature>
<dbReference type="PANTHER" id="PTHR42718:SF46">
    <property type="entry name" value="BLR6921 PROTEIN"/>
    <property type="match status" value="1"/>
</dbReference>
<feature type="transmembrane region" description="Helical" evidence="7">
    <location>
        <begin position="441"/>
        <end position="458"/>
    </location>
</feature>
<feature type="transmembrane region" description="Helical" evidence="7">
    <location>
        <begin position="365"/>
        <end position="390"/>
    </location>
</feature>
<organism evidence="9 10">
    <name type="scientific">Sphingomonas quercus</name>
    <dbReference type="NCBI Taxonomy" id="2842451"/>
    <lineage>
        <taxon>Bacteria</taxon>
        <taxon>Pseudomonadati</taxon>
        <taxon>Pseudomonadota</taxon>
        <taxon>Alphaproteobacteria</taxon>
        <taxon>Sphingomonadales</taxon>
        <taxon>Sphingomonadaceae</taxon>
        <taxon>Sphingomonas</taxon>
    </lineage>
</organism>
<keyword evidence="10" id="KW-1185">Reference proteome</keyword>
<evidence type="ECO:0000256" key="4">
    <source>
        <dbReference type="ARBA" id="ARBA00022692"/>
    </source>
</evidence>
<feature type="transmembrane region" description="Helical" evidence="7">
    <location>
        <begin position="112"/>
        <end position="133"/>
    </location>
</feature>
<proteinExistence type="predicted"/>
<feature type="transmembrane region" description="Helical" evidence="7">
    <location>
        <begin position="301"/>
        <end position="319"/>
    </location>
</feature>
<keyword evidence="5 7" id="KW-1133">Transmembrane helix</keyword>
<evidence type="ECO:0000256" key="5">
    <source>
        <dbReference type="ARBA" id="ARBA00022989"/>
    </source>
</evidence>
<feature type="transmembrane region" description="Helical" evidence="7">
    <location>
        <begin position="274"/>
        <end position="295"/>
    </location>
</feature>
<keyword evidence="6 7" id="KW-0472">Membrane</keyword>
<comment type="subcellular location">
    <subcellularLocation>
        <location evidence="1">Cell membrane</location>
        <topology evidence="1">Multi-pass membrane protein</topology>
    </subcellularLocation>
</comment>
<dbReference type="InterPro" id="IPR020846">
    <property type="entry name" value="MFS_dom"/>
</dbReference>
<evidence type="ECO:0000256" key="7">
    <source>
        <dbReference type="SAM" id="Phobius"/>
    </source>
</evidence>
<dbReference type="EMBL" id="JAHKRT010000001">
    <property type="protein sequence ID" value="MBU3076682.1"/>
    <property type="molecule type" value="Genomic_DNA"/>
</dbReference>
<dbReference type="RefSeq" id="WP_216319275.1">
    <property type="nucleotide sequence ID" value="NZ_JAHKRT010000001.1"/>
</dbReference>
<feature type="transmembrane region" description="Helical" evidence="7">
    <location>
        <begin position="173"/>
        <end position="194"/>
    </location>
</feature>
<dbReference type="Pfam" id="PF07690">
    <property type="entry name" value="MFS_1"/>
    <property type="match status" value="1"/>
</dbReference>
<feature type="transmembrane region" description="Helical" evidence="7">
    <location>
        <begin position="55"/>
        <end position="74"/>
    </location>
</feature>
<feature type="transmembrane region" description="Helical" evidence="7">
    <location>
        <begin position="206"/>
        <end position="224"/>
    </location>
</feature>
<evidence type="ECO:0000256" key="2">
    <source>
        <dbReference type="ARBA" id="ARBA00022448"/>
    </source>
</evidence>
<accession>A0ABS6BED5</accession>
<feature type="transmembrane region" description="Helical" evidence="7">
    <location>
        <begin position="145"/>
        <end position="167"/>
    </location>
</feature>
<evidence type="ECO:0000256" key="6">
    <source>
        <dbReference type="ARBA" id="ARBA00023136"/>
    </source>
</evidence>
<evidence type="ECO:0000256" key="3">
    <source>
        <dbReference type="ARBA" id="ARBA00022475"/>
    </source>
</evidence>
<feature type="transmembrane region" description="Helical" evidence="7">
    <location>
        <begin position="236"/>
        <end position="253"/>
    </location>
</feature>
<protein>
    <submittedName>
        <fullName evidence="9">MFS transporter</fullName>
    </submittedName>
</protein>
<reference evidence="9 10" key="1">
    <citation type="submission" date="2021-06" db="EMBL/GenBank/DDBJ databases">
        <title>Sphingomonas sp. XMGL2, whole genome shotgun sequencing project.</title>
        <authorList>
            <person name="Zhao G."/>
            <person name="Shen L."/>
        </authorList>
    </citation>
    <scope>NUCLEOTIDE SEQUENCE [LARGE SCALE GENOMIC DNA]</scope>
    <source>
        <strain evidence="9 10">XMGL2</strain>
    </source>
</reference>
<keyword evidence="3" id="KW-1003">Cell membrane</keyword>
<dbReference type="PANTHER" id="PTHR42718">
    <property type="entry name" value="MAJOR FACILITATOR SUPERFAMILY MULTIDRUG TRANSPORTER MFSC"/>
    <property type="match status" value="1"/>
</dbReference>
<keyword evidence="4 7" id="KW-0812">Transmembrane</keyword>